<accession>A0A2N0QZ73</accession>
<proteinExistence type="predicted"/>
<dbReference type="AlphaFoldDB" id="A0A2N0QZ73"/>
<protein>
    <submittedName>
        <fullName evidence="2">Uncharacterized protein</fullName>
    </submittedName>
</protein>
<reference evidence="2 3" key="2">
    <citation type="submission" date="2017-10" db="EMBL/GenBank/DDBJ databases">
        <title>Genome analyses suggest a sexual origin of heterokaryosis in a supposedly ancient asexual fungus.</title>
        <authorList>
            <person name="Corradi N."/>
            <person name="Sedzielewska K."/>
            <person name="Noel J."/>
            <person name="Charron P."/>
            <person name="Farinelli L."/>
            <person name="Marton T."/>
            <person name="Kruger M."/>
            <person name="Pelin A."/>
            <person name="Brachmann A."/>
            <person name="Corradi N."/>
        </authorList>
    </citation>
    <scope>NUCLEOTIDE SEQUENCE [LARGE SCALE GENOMIC DNA]</scope>
    <source>
        <strain evidence="2 3">A1</strain>
    </source>
</reference>
<feature type="transmembrane region" description="Helical" evidence="1">
    <location>
        <begin position="45"/>
        <end position="67"/>
    </location>
</feature>
<name>A0A2N0QZ73_9GLOM</name>
<sequence length="70" mass="8667">MLEGKKDNRWCQGWKDDCFEVTGNLGEWNIYRCPCDNTEFCGRRWILFIWSYMHINFNILSLIYYSYDYM</sequence>
<comment type="caution">
    <text evidence="2">The sequence shown here is derived from an EMBL/GenBank/DDBJ whole genome shotgun (WGS) entry which is preliminary data.</text>
</comment>
<keyword evidence="1" id="KW-0812">Transmembrane</keyword>
<reference evidence="2 3" key="1">
    <citation type="submission" date="2017-10" db="EMBL/GenBank/DDBJ databases">
        <title>Extensive intraspecific genome diversity in a model arbuscular mycorrhizal fungus.</title>
        <authorList>
            <person name="Chen E.C.H."/>
            <person name="Morin E."/>
            <person name="Baudet D."/>
            <person name="Noel J."/>
            <person name="Ndikumana S."/>
            <person name="Charron P."/>
            <person name="St-Onge C."/>
            <person name="Giorgi J."/>
            <person name="Grigoriev I.V."/>
            <person name="Roux C."/>
            <person name="Martin F.M."/>
            <person name="Corradi N."/>
        </authorList>
    </citation>
    <scope>NUCLEOTIDE SEQUENCE [LARGE SCALE GENOMIC DNA]</scope>
    <source>
        <strain evidence="2 3">A1</strain>
    </source>
</reference>
<evidence type="ECO:0000313" key="3">
    <source>
        <dbReference type="Proteomes" id="UP000232688"/>
    </source>
</evidence>
<dbReference type="VEuPathDB" id="FungiDB:RhiirA1_474107"/>
<dbReference type="Proteomes" id="UP000232688">
    <property type="component" value="Unassembled WGS sequence"/>
</dbReference>
<evidence type="ECO:0000256" key="1">
    <source>
        <dbReference type="SAM" id="Phobius"/>
    </source>
</evidence>
<dbReference type="EMBL" id="LLXH01002174">
    <property type="protein sequence ID" value="PKC56362.1"/>
    <property type="molecule type" value="Genomic_DNA"/>
</dbReference>
<keyword evidence="1" id="KW-0472">Membrane</keyword>
<keyword evidence="1" id="KW-1133">Transmembrane helix</keyword>
<organism evidence="2 3">
    <name type="scientific">Rhizophagus irregularis</name>
    <dbReference type="NCBI Taxonomy" id="588596"/>
    <lineage>
        <taxon>Eukaryota</taxon>
        <taxon>Fungi</taxon>
        <taxon>Fungi incertae sedis</taxon>
        <taxon>Mucoromycota</taxon>
        <taxon>Glomeromycotina</taxon>
        <taxon>Glomeromycetes</taxon>
        <taxon>Glomerales</taxon>
        <taxon>Glomeraceae</taxon>
        <taxon>Rhizophagus</taxon>
    </lineage>
</organism>
<gene>
    <name evidence="2" type="ORF">RhiirA1_474107</name>
</gene>
<evidence type="ECO:0000313" key="2">
    <source>
        <dbReference type="EMBL" id="PKC56362.1"/>
    </source>
</evidence>